<feature type="region of interest" description="Disordered" evidence="1">
    <location>
        <begin position="1"/>
        <end position="30"/>
    </location>
</feature>
<evidence type="ECO:0000313" key="3">
    <source>
        <dbReference type="Proteomes" id="UP000663760"/>
    </source>
</evidence>
<feature type="compositionally biased region" description="Acidic residues" evidence="1">
    <location>
        <begin position="17"/>
        <end position="30"/>
    </location>
</feature>
<accession>A0A7I8K8K9</accession>
<reference evidence="2" key="1">
    <citation type="submission" date="2020-02" db="EMBL/GenBank/DDBJ databases">
        <authorList>
            <person name="Scholz U."/>
            <person name="Mascher M."/>
            <person name="Fiebig A."/>
        </authorList>
    </citation>
    <scope>NUCLEOTIDE SEQUENCE</scope>
</reference>
<proteinExistence type="predicted"/>
<organism evidence="2 3">
    <name type="scientific">Spirodela intermedia</name>
    <name type="common">Intermediate duckweed</name>
    <dbReference type="NCBI Taxonomy" id="51605"/>
    <lineage>
        <taxon>Eukaryota</taxon>
        <taxon>Viridiplantae</taxon>
        <taxon>Streptophyta</taxon>
        <taxon>Embryophyta</taxon>
        <taxon>Tracheophyta</taxon>
        <taxon>Spermatophyta</taxon>
        <taxon>Magnoliopsida</taxon>
        <taxon>Liliopsida</taxon>
        <taxon>Araceae</taxon>
        <taxon>Lemnoideae</taxon>
        <taxon>Spirodela</taxon>
    </lineage>
</organism>
<evidence type="ECO:0000256" key="1">
    <source>
        <dbReference type="SAM" id="MobiDB-lite"/>
    </source>
</evidence>
<dbReference type="Proteomes" id="UP000663760">
    <property type="component" value="Chromosome 4"/>
</dbReference>
<name>A0A7I8K8K9_SPIIN</name>
<dbReference type="AlphaFoldDB" id="A0A7I8K8K9"/>
<evidence type="ECO:0000313" key="2">
    <source>
        <dbReference type="EMBL" id="CAA7394071.1"/>
    </source>
</evidence>
<sequence length="30" mass="3471">MSKKDELVDVVTKGLSNDDDDEEEEEKEED</sequence>
<dbReference type="EMBL" id="LR746267">
    <property type="protein sequence ID" value="CAA7394071.1"/>
    <property type="molecule type" value="Genomic_DNA"/>
</dbReference>
<gene>
    <name evidence="2" type="ORF">SI8410_04004732</name>
</gene>
<protein>
    <submittedName>
        <fullName evidence="2">Uncharacterized protein</fullName>
    </submittedName>
</protein>
<keyword evidence="3" id="KW-1185">Reference proteome</keyword>